<sequence>MAQWKLSRRHPACVVCEHVFEDGEQHFSRIEVGVETIERADVCRACWPKETEPGWIWWRARRAVARSKGLAVDWEILTQVFLALGPKLDALRAAVADGSYVAPEMAAPGTGVVEAADGAGSDGADSSGTDSSGADSTAAAATETETEPVTEAVEGEVAPAEDVEPAAEPEPVVFQDPVERLEQVRYLLALLLLRKRRLMLVRAVRRNDGEALVVRRPRRKDTIEVRAFELDPERMDALRGELVRLFEGEGFDEDGVSDDGGSDAGFEESGDEPEARSDDGARDGESDDDASDDASEGEAAPATEAAAKPGA</sequence>
<accession>A0A518CYM5</accession>
<feature type="compositionally biased region" description="Acidic residues" evidence="1">
    <location>
        <begin position="285"/>
        <end position="296"/>
    </location>
</feature>
<feature type="compositionally biased region" description="Low complexity" evidence="1">
    <location>
        <begin position="297"/>
        <end position="311"/>
    </location>
</feature>
<dbReference type="RefSeq" id="WP_145185612.1">
    <property type="nucleotide sequence ID" value="NZ_CP036290.1"/>
</dbReference>
<protein>
    <submittedName>
        <fullName evidence="2">Uncharacterized protein</fullName>
    </submittedName>
</protein>
<dbReference type="EMBL" id="CP036290">
    <property type="protein sequence ID" value="QDU84307.1"/>
    <property type="molecule type" value="Genomic_DNA"/>
</dbReference>
<keyword evidence="3" id="KW-1185">Reference proteome</keyword>
<dbReference type="Proteomes" id="UP000319342">
    <property type="component" value="Chromosome"/>
</dbReference>
<gene>
    <name evidence="2" type="ORF">Pla163_14140</name>
</gene>
<evidence type="ECO:0000313" key="3">
    <source>
        <dbReference type="Proteomes" id="UP000319342"/>
    </source>
</evidence>
<feature type="compositionally biased region" description="Basic and acidic residues" evidence="1">
    <location>
        <begin position="273"/>
        <end position="284"/>
    </location>
</feature>
<evidence type="ECO:0000256" key="1">
    <source>
        <dbReference type="SAM" id="MobiDB-lite"/>
    </source>
</evidence>
<name>A0A518CYM5_9BACT</name>
<feature type="region of interest" description="Disordered" evidence="1">
    <location>
        <begin position="112"/>
        <end position="171"/>
    </location>
</feature>
<organism evidence="2 3">
    <name type="scientific">Rohdeia mirabilis</name>
    <dbReference type="NCBI Taxonomy" id="2528008"/>
    <lineage>
        <taxon>Bacteria</taxon>
        <taxon>Pseudomonadati</taxon>
        <taxon>Planctomycetota</taxon>
        <taxon>Planctomycetia</taxon>
        <taxon>Planctomycetia incertae sedis</taxon>
        <taxon>Rohdeia</taxon>
    </lineage>
</organism>
<evidence type="ECO:0000313" key="2">
    <source>
        <dbReference type="EMBL" id="QDU84307.1"/>
    </source>
</evidence>
<feature type="compositionally biased region" description="Low complexity" evidence="1">
    <location>
        <begin position="112"/>
        <end position="158"/>
    </location>
</feature>
<feature type="compositionally biased region" description="Acidic residues" evidence="1">
    <location>
        <begin position="249"/>
        <end position="272"/>
    </location>
</feature>
<dbReference type="OrthoDB" id="272345at2"/>
<reference evidence="2 3" key="1">
    <citation type="submission" date="2019-02" db="EMBL/GenBank/DDBJ databases">
        <title>Deep-cultivation of Planctomycetes and their phenomic and genomic characterization uncovers novel biology.</title>
        <authorList>
            <person name="Wiegand S."/>
            <person name="Jogler M."/>
            <person name="Boedeker C."/>
            <person name="Pinto D."/>
            <person name="Vollmers J."/>
            <person name="Rivas-Marin E."/>
            <person name="Kohn T."/>
            <person name="Peeters S.H."/>
            <person name="Heuer A."/>
            <person name="Rast P."/>
            <person name="Oberbeckmann S."/>
            <person name="Bunk B."/>
            <person name="Jeske O."/>
            <person name="Meyerdierks A."/>
            <person name="Storesund J.E."/>
            <person name="Kallscheuer N."/>
            <person name="Luecker S."/>
            <person name="Lage O.M."/>
            <person name="Pohl T."/>
            <person name="Merkel B.J."/>
            <person name="Hornburger P."/>
            <person name="Mueller R.-W."/>
            <person name="Bruemmer F."/>
            <person name="Labrenz M."/>
            <person name="Spormann A.M."/>
            <person name="Op den Camp H."/>
            <person name="Overmann J."/>
            <person name="Amann R."/>
            <person name="Jetten M.S.M."/>
            <person name="Mascher T."/>
            <person name="Medema M.H."/>
            <person name="Devos D.P."/>
            <person name="Kaster A.-K."/>
            <person name="Ovreas L."/>
            <person name="Rohde M."/>
            <person name="Galperin M.Y."/>
            <person name="Jogler C."/>
        </authorList>
    </citation>
    <scope>NUCLEOTIDE SEQUENCE [LARGE SCALE GENOMIC DNA]</scope>
    <source>
        <strain evidence="2 3">Pla163</strain>
    </source>
</reference>
<proteinExistence type="predicted"/>
<dbReference type="AlphaFoldDB" id="A0A518CYM5"/>
<feature type="region of interest" description="Disordered" evidence="1">
    <location>
        <begin position="249"/>
        <end position="311"/>
    </location>
</feature>